<comment type="caution">
    <text evidence="1">The sequence shown here is derived from an EMBL/GenBank/DDBJ whole genome shotgun (WGS) entry which is preliminary data.</text>
</comment>
<keyword evidence="2" id="KW-1185">Reference proteome</keyword>
<gene>
    <name evidence="1" type="ORF">GCM10010912_30640</name>
</gene>
<proteinExistence type="predicted"/>
<organism evidence="1 2">
    <name type="scientific">Paenibacillus albidus</name>
    <dbReference type="NCBI Taxonomy" id="2041023"/>
    <lineage>
        <taxon>Bacteria</taxon>
        <taxon>Bacillati</taxon>
        <taxon>Bacillota</taxon>
        <taxon>Bacilli</taxon>
        <taxon>Bacillales</taxon>
        <taxon>Paenibacillaceae</taxon>
        <taxon>Paenibacillus</taxon>
    </lineage>
</organism>
<evidence type="ECO:0000313" key="1">
    <source>
        <dbReference type="EMBL" id="GGF83387.1"/>
    </source>
</evidence>
<dbReference type="RefSeq" id="WP_189026223.1">
    <property type="nucleotide sequence ID" value="NZ_BMKR01000011.1"/>
</dbReference>
<reference evidence="1" key="1">
    <citation type="journal article" date="2014" name="Int. J. Syst. Evol. Microbiol.">
        <title>Complete genome sequence of Corynebacterium casei LMG S-19264T (=DSM 44701T), isolated from a smear-ripened cheese.</title>
        <authorList>
            <consortium name="US DOE Joint Genome Institute (JGI-PGF)"/>
            <person name="Walter F."/>
            <person name="Albersmeier A."/>
            <person name="Kalinowski J."/>
            <person name="Ruckert C."/>
        </authorList>
    </citation>
    <scope>NUCLEOTIDE SEQUENCE</scope>
    <source>
        <strain evidence="1">CGMCC 1.16134</strain>
    </source>
</reference>
<evidence type="ECO:0000313" key="2">
    <source>
        <dbReference type="Proteomes" id="UP000637643"/>
    </source>
</evidence>
<accession>A0A917FJE3</accession>
<sequence>MQASIQSIFTWSQNRIFAGGSPEIVLLVEWRGLSPADKQGKQSRKVVAREIELRIWLEPNVELVNVLGCKAEEEEGNSLLLRLGKIHSGQRRFAGLEFKISPMPAGRHNVLWLQWQYKQPPIERIRELPVQKLNLEYTHHTSVLRDSCNSHVEKHMALLETEELLKRAVAMRAAGQQMPAYEMICRHADKLLLLATRTGDLLMLKEAESLYKYNELELSPHDKAAGEM</sequence>
<dbReference type="EMBL" id="BMKR01000011">
    <property type="protein sequence ID" value="GGF83387.1"/>
    <property type="molecule type" value="Genomic_DNA"/>
</dbReference>
<name>A0A917FJE3_9BACL</name>
<protein>
    <submittedName>
        <fullName evidence="1">Uncharacterized protein</fullName>
    </submittedName>
</protein>
<reference evidence="1" key="2">
    <citation type="submission" date="2020-09" db="EMBL/GenBank/DDBJ databases">
        <authorList>
            <person name="Sun Q."/>
            <person name="Zhou Y."/>
        </authorList>
    </citation>
    <scope>NUCLEOTIDE SEQUENCE</scope>
    <source>
        <strain evidence="1">CGMCC 1.16134</strain>
    </source>
</reference>
<dbReference type="Proteomes" id="UP000637643">
    <property type="component" value="Unassembled WGS sequence"/>
</dbReference>
<dbReference type="AlphaFoldDB" id="A0A917FJE3"/>